<dbReference type="Gene3D" id="3.20.20.450">
    <property type="entry name" value="EAL domain"/>
    <property type="match status" value="1"/>
</dbReference>
<dbReference type="CDD" id="cd01948">
    <property type="entry name" value="EAL"/>
    <property type="match status" value="1"/>
</dbReference>
<dbReference type="GO" id="GO:0071111">
    <property type="term" value="F:cyclic-guanylate-specific phosphodiesterase activity"/>
    <property type="evidence" value="ECO:0007669"/>
    <property type="project" value="InterPro"/>
</dbReference>
<dbReference type="InterPro" id="IPR035919">
    <property type="entry name" value="EAL_sf"/>
</dbReference>
<dbReference type="PROSITE" id="PS50883">
    <property type="entry name" value="EAL"/>
    <property type="match status" value="1"/>
</dbReference>
<gene>
    <name evidence="2" type="ORF">D3871_27710</name>
</gene>
<dbReference type="InterPro" id="IPR001633">
    <property type="entry name" value="EAL_dom"/>
</dbReference>
<dbReference type="PANTHER" id="PTHR33121:SF70">
    <property type="entry name" value="SIGNALING PROTEIN YKOW"/>
    <property type="match status" value="1"/>
</dbReference>
<dbReference type="InterPro" id="IPR050706">
    <property type="entry name" value="Cyclic-di-GMP_PDE-like"/>
</dbReference>
<dbReference type="AlphaFoldDB" id="A0A3A3FGY8"/>
<reference evidence="3" key="1">
    <citation type="submission" date="2018-09" db="EMBL/GenBank/DDBJ databases">
        <authorList>
            <person name="Zhu H."/>
        </authorList>
    </citation>
    <scope>NUCLEOTIDE SEQUENCE [LARGE SCALE GENOMIC DNA]</scope>
    <source>
        <strain evidence="3">K1R23-30</strain>
    </source>
</reference>
<dbReference type="PANTHER" id="PTHR33121">
    <property type="entry name" value="CYCLIC DI-GMP PHOSPHODIESTERASE PDEF"/>
    <property type="match status" value="1"/>
</dbReference>
<dbReference type="Pfam" id="PF00563">
    <property type="entry name" value="EAL"/>
    <property type="match status" value="1"/>
</dbReference>
<protein>
    <submittedName>
        <fullName evidence="2">EAL domain-containing protein</fullName>
    </submittedName>
</protein>
<evidence type="ECO:0000313" key="3">
    <source>
        <dbReference type="Proteomes" id="UP000265955"/>
    </source>
</evidence>
<organism evidence="2 3">
    <name type="scientific">Noviherbaspirillum saxi</name>
    <dbReference type="NCBI Taxonomy" id="2320863"/>
    <lineage>
        <taxon>Bacteria</taxon>
        <taxon>Pseudomonadati</taxon>
        <taxon>Pseudomonadota</taxon>
        <taxon>Betaproteobacteria</taxon>
        <taxon>Burkholderiales</taxon>
        <taxon>Oxalobacteraceae</taxon>
        <taxon>Noviherbaspirillum</taxon>
    </lineage>
</organism>
<keyword evidence="3" id="KW-1185">Reference proteome</keyword>
<sequence length="291" mass="32770">MATRRHQWSRDELFCALHTNQFVPYFQPKIGLHCGGLCSAEMLARWKHPSLGIIEPNDFIDVMEAHDLLGELTENLLHQALRCTQFGLRTGHRIALAVNISPRTLENIEGTSRLIAIVQEYGMSPSQITFEITETSTALRPDLVLQSLILMKRQGFEISVDDFGTGHSSLRLLNDMPFTELKIDRGFVKGISKGDKPVTILRAIVQLANDLGMRTVVEGIETREEFSYVRDLGCDLAQGYYCGRPMTYTNLLQYVRRLSGALFNHPFVDPLSESGSVGWEATTISKTRMYS</sequence>
<accession>A0A3A3FGY8</accession>
<dbReference type="EMBL" id="QYUO01000003">
    <property type="protein sequence ID" value="RJF92407.1"/>
    <property type="molecule type" value="Genomic_DNA"/>
</dbReference>
<dbReference type="RefSeq" id="WP_119772292.1">
    <property type="nucleotide sequence ID" value="NZ_QYUO01000003.1"/>
</dbReference>
<evidence type="ECO:0000313" key="2">
    <source>
        <dbReference type="EMBL" id="RJF92407.1"/>
    </source>
</evidence>
<name>A0A3A3FGY8_9BURK</name>
<proteinExistence type="predicted"/>
<dbReference type="Proteomes" id="UP000265955">
    <property type="component" value="Unassembled WGS sequence"/>
</dbReference>
<comment type="caution">
    <text evidence="2">The sequence shown here is derived from an EMBL/GenBank/DDBJ whole genome shotgun (WGS) entry which is preliminary data.</text>
</comment>
<dbReference type="SMART" id="SM00052">
    <property type="entry name" value="EAL"/>
    <property type="match status" value="1"/>
</dbReference>
<evidence type="ECO:0000259" key="1">
    <source>
        <dbReference type="PROSITE" id="PS50883"/>
    </source>
</evidence>
<dbReference type="OrthoDB" id="9813903at2"/>
<dbReference type="SUPFAM" id="SSF141868">
    <property type="entry name" value="EAL domain-like"/>
    <property type="match status" value="1"/>
</dbReference>
<feature type="domain" description="EAL" evidence="1">
    <location>
        <begin position="6"/>
        <end position="259"/>
    </location>
</feature>